<dbReference type="Pfam" id="PF07811">
    <property type="entry name" value="TadE"/>
    <property type="match status" value="1"/>
</dbReference>
<comment type="caution">
    <text evidence="2">The sequence shown here is derived from an EMBL/GenBank/DDBJ whole genome shotgun (WGS) entry which is preliminary data.</text>
</comment>
<evidence type="ECO:0000313" key="3">
    <source>
        <dbReference type="Proteomes" id="UP001060275"/>
    </source>
</evidence>
<organism evidence="2 3">
    <name type="scientific">Devosia ureilytica</name>
    <dbReference type="NCBI Taxonomy" id="2952754"/>
    <lineage>
        <taxon>Bacteria</taxon>
        <taxon>Pseudomonadati</taxon>
        <taxon>Pseudomonadota</taxon>
        <taxon>Alphaproteobacteria</taxon>
        <taxon>Hyphomicrobiales</taxon>
        <taxon>Devosiaceae</taxon>
        <taxon>Devosia</taxon>
    </lineage>
</organism>
<gene>
    <name evidence="2" type="ORF">NF348_08730</name>
</gene>
<keyword evidence="3" id="KW-1185">Reference proteome</keyword>
<dbReference type="EMBL" id="JAMWDU010000003">
    <property type="protein sequence ID" value="MCP8887187.1"/>
    <property type="molecule type" value="Genomic_DNA"/>
</dbReference>
<name>A0A9Q4ANH1_9HYPH</name>
<dbReference type="Proteomes" id="UP001060275">
    <property type="component" value="Unassembled WGS sequence"/>
</dbReference>
<evidence type="ECO:0000259" key="1">
    <source>
        <dbReference type="Pfam" id="PF07811"/>
    </source>
</evidence>
<dbReference type="AlphaFoldDB" id="A0A9Q4ANH1"/>
<accession>A0A9Q4ANH1</accession>
<evidence type="ECO:0000313" key="2">
    <source>
        <dbReference type="EMBL" id="MCP8887187.1"/>
    </source>
</evidence>
<reference evidence="2" key="1">
    <citation type="submission" date="2022-06" db="EMBL/GenBank/DDBJ databases">
        <title>Devosia sp. XJ19-45 genome assembly.</title>
        <authorList>
            <person name="Li B."/>
            <person name="Cai M."/>
            <person name="Nie G."/>
            <person name="Li W."/>
        </authorList>
    </citation>
    <scope>NUCLEOTIDE SEQUENCE</scope>
    <source>
        <strain evidence="2">XJ19-45</strain>
    </source>
</reference>
<feature type="domain" description="TadE-like" evidence="1">
    <location>
        <begin position="1"/>
        <end position="37"/>
    </location>
</feature>
<dbReference type="InterPro" id="IPR012495">
    <property type="entry name" value="TadE-like_dom"/>
</dbReference>
<sequence length="141" mass="15456">MTLITPFMLLIAAGVFEFSGIMHTKLMIEAGLRDGARYIARCYRSDPATACESAGRSIAVNGLALTPRVSDWTTDLVQVAYETTPITIDEDGLQNYRSNSGSVHVVRVSTDYPYIGSGLAAYIGLDDFTLSMEHEERVIGW</sequence>
<proteinExistence type="predicted"/>
<protein>
    <submittedName>
        <fullName evidence="2">Pilus assembly protein</fullName>
    </submittedName>
</protein>